<dbReference type="SUPFAM" id="SSF50156">
    <property type="entry name" value="PDZ domain-like"/>
    <property type="match status" value="1"/>
</dbReference>
<dbReference type="PROSITE" id="PS50106">
    <property type="entry name" value="PDZ"/>
    <property type="match status" value="1"/>
</dbReference>
<dbReference type="Pfam" id="PF13365">
    <property type="entry name" value="Trypsin_2"/>
    <property type="match status" value="1"/>
</dbReference>
<dbReference type="Proteomes" id="UP000175744">
    <property type="component" value="Unassembled WGS sequence"/>
</dbReference>
<dbReference type="PANTHER" id="PTHR43343">
    <property type="entry name" value="PEPTIDASE S12"/>
    <property type="match status" value="1"/>
</dbReference>
<keyword evidence="2 5" id="KW-0378">Hydrolase</keyword>
<dbReference type="Gene3D" id="2.30.42.10">
    <property type="match status" value="1"/>
</dbReference>
<keyword evidence="1 5" id="KW-0645">Protease</keyword>
<evidence type="ECO:0000256" key="2">
    <source>
        <dbReference type="ARBA" id="ARBA00022801"/>
    </source>
</evidence>
<reference evidence="5 6" key="1">
    <citation type="submission" date="2016-06" db="EMBL/GenBank/DDBJ databases">
        <title>Genome sequence of Clostridium acetireducens DSM 10703.</title>
        <authorList>
            <person name="Poehlein A."/>
            <person name="Fluechter S."/>
            <person name="Duerre P."/>
            <person name="Daniel R."/>
        </authorList>
    </citation>
    <scope>NUCLEOTIDE SEQUENCE [LARGE SCALE GENOMIC DNA]</scope>
    <source>
        <strain evidence="5 6">DSM 10703</strain>
    </source>
</reference>
<dbReference type="Gene3D" id="2.40.10.120">
    <property type="match status" value="1"/>
</dbReference>
<dbReference type="GO" id="GO:0004252">
    <property type="term" value="F:serine-type endopeptidase activity"/>
    <property type="evidence" value="ECO:0007669"/>
    <property type="project" value="InterPro"/>
</dbReference>
<evidence type="ECO:0000313" key="5">
    <source>
        <dbReference type="EMBL" id="OFI06578.1"/>
    </source>
</evidence>
<dbReference type="PANTHER" id="PTHR43343:SF3">
    <property type="entry name" value="PROTEASE DO-LIKE 8, CHLOROPLASTIC"/>
    <property type="match status" value="1"/>
</dbReference>
<dbReference type="InterPro" id="IPR051201">
    <property type="entry name" value="Chloro_Bact_Ser_Proteases"/>
</dbReference>
<dbReference type="PRINTS" id="PR00834">
    <property type="entry name" value="PROTEASES2C"/>
</dbReference>
<dbReference type="InterPro" id="IPR009003">
    <property type="entry name" value="Peptidase_S1_PA"/>
</dbReference>
<dbReference type="Pfam" id="PF13180">
    <property type="entry name" value="PDZ_2"/>
    <property type="match status" value="1"/>
</dbReference>
<feature type="transmembrane region" description="Helical" evidence="3">
    <location>
        <begin position="40"/>
        <end position="59"/>
    </location>
</feature>
<dbReference type="GO" id="GO:0006508">
    <property type="term" value="P:proteolysis"/>
    <property type="evidence" value="ECO:0007669"/>
    <property type="project" value="UniProtKB-KW"/>
</dbReference>
<accession>A0A1E8EZM0</accession>
<dbReference type="AlphaFoldDB" id="A0A1E8EZM0"/>
<feature type="domain" description="PDZ" evidence="4">
    <location>
        <begin position="284"/>
        <end position="344"/>
    </location>
</feature>
<dbReference type="RefSeq" id="WP_070109865.1">
    <property type="nucleotide sequence ID" value="NZ_LZFO01000010.1"/>
</dbReference>
<dbReference type="SMART" id="SM00228">
    <property type="entry name" value="PDZ"/>
    <property type="match status" value="1"/>
</dbReference>
<sequence length="388" mass="41674">MDDKDKNNIKDVKWQDVSDGKGEIIFKSSRRKRIRSSFKILVIIIISAVIGGISGAYIVNNKYQSMDYNQWNQFDNSSEKNVSNAPKSSITKVAETVGPAVVGISKKAQGFFGVEDVESGSGIIFDVNGYIVTNNHVIKGADKVTVKLSNGKILEAKVIGTDPRSDLAVIKVEAKNLPVAKFGDSSKVRVGDKAVAIGNPLGEEFAGSVTSGIISALNRKIQYGGAIYKVLQTDAAINPGNSGGALCNEYGEVIGINSLKIGSEKNVEGMGFAIAINEAKSIIKSLMEKGKVSRPYLGIYGQSVISEKNNVQGVYVNEVIDGSGAKAAGIQVGDVVIELDNKKINRFEDLAEILDNHKIGDAISCKIWRNGKTLNKNIILSEMKDSDR</sequence>
<dbReference type="InterPro" id="IPR001940">
    <property type="entry name" value="Peptidase_S1C"/>
</dbReference>
<keyword evidence="3" id="KW-0812">Transmembrane</keyword>
<dbReference type="EMBL" id="LZFO01000010">
    <property type="protein sequence ID" value="OFI06578.1"/>
    <property type="molecule type" value="Genomic_DNA"/>
</dbReference>
<protein>
    <submittedName>
        <fullName evidence="5">Serine protease Do-like HtrB</fullName>
        <ecNumber evidence="5">3.4.21.107</ecNumber>
    </submittedName>
</protein>
<dbReference type="InterPro" id="IPR001478">
    <property type="entry name" value="PDZ"/>
</dbReference>
<proteinExistence type="predicted"/>
<dbReference type="EC" id="3.4.21.107" evidence="5"/>
<dbReference type="SUPFAM" id="SSF50494">
    <property type="entry name" value="Trypsin-like serine proteases"/>
    <property type="match status" value="1"/>
</dbReference>
<dbReference type="PATRIC" id="fig|1121290.3.peg.924"/>
<evidence type="ECO:0000256" key="3">
    <source>
        <dbReference type="SAM" id="Phobius"/>
    </source>
</evidence>
<comment type="caution">
    <text evidence="5">The sequence shown here is derived from an EMBL/GenBank/DDBJ whole genome shotgun (WGS) entry which is preliminary data.</text>
</comment>
<organism evidence="5 6">
    <name type="scientific">Clostridium acetireducens DSM 10703</name>
    <dbReference type="NCBI Taxonomy" id="1121290"/>
    <lineage>
        <taxon>Bacteria</taxon>
        <taxon>Bacillati</taxon>
        <taxon>Bacillota</taxon>
        <taxon>Clostridia</taxon>
        <taxon>Eubacteriales</taxon>
        <taxon>Clostridiaceae</taxon>
        <taxon>Clostridium</taxon>
    </lineage>
</organism>
<dbReference type="InterPro" id="IPR036034">
    <property type="entry name" value="PDZ_sf"/>
</dbReference>
<dbReference type="STRING" id="1121290.CLAOCE_09190"/>
<dbReference type="OrthoDB" id="9758917at2"/>
<gene>
    <name evidence="5" type="primary">htrB</name>
    <name evidence="5" type="ORF">CLOACE_09190</name>
</gene>
<evidence type="ECO:0000313" key="6">
    <source>
        <dbReference type="Proteomes" id="UP000175744"/>
    </source>
</evidence>
<keyword evidence="3" id="KW-0472">Membrane</keyword>
<name>A0A1E8EZM0_9CLOT</name>
<keyword evidence="6" id="KW-1185">Reference proteome</keyword>
<evidence type="ECO:0000256" key="1">
    <source>
        <dbReference type="ARBA" id="ARBA00022670"/>
    </source>
</evidence>
<keyword evidence="3" id="KW-1133">Transmembrane helix</keyword>
<evidence type="ECO:0000259" key="4">
    <source>
        <dbReference type="PROSITE" id="PS50106"/>
    </source>
</evidence>